<gene>
    <name evidence="3" type="ORF">VP1G_00236</name>
</gene>
<evidence type="ECO:0008006" key="5">
    <source>
        <dbReference type="Google" id="ProtNLM"/>
    </source>
</evidence>
<dbReference type="EMBL" id="KN714666">
    <property type="protein sequence ID" value="KUI52860.1"/>
    <property type="molecule type" value="Genomic_DNA"/>
</dbReference>
<dbReference type="OrthoDB" id="5205762at2759"/>
<feature type="region of interest" description="Disordered" evidence="1">
    <location>
        <begin position="96"/>
        <end position="203"/>
    </location>
</feature>
<feature type="compositionally biased region" description="Low complexity" evidence="1">
    <location>
        <begin position="161"/>
        <end position="174"/>
    </location>
</feature>
<proteinExistence type="predicted"/>
<protein>
    <recommendedName>
        <fullName evidence="5">Transmembrane protein</fullName>
    </recommendedName>
</protein>
<accession>A0A194UMH0</accession>
<evidence type="ECO:0000256" key="2">
    <source>
        <dbReference type="SAM" id="Phobius"/>
    </source>
</evidence>
<name>A0A194UMH0_CYTMA</name>
<evidence type="ECO:0000313" key="4">
    <source>
        <dbReference type="Proteomes" id="UP000078576"/>
    </source>
</evidence>
<organism evidence="3 4">
    <name type="scientific">Cytospora mali</name>
    <name type="common">Apple Valsa canker fungus</name>
    <name type="synonym">Valsa mali</name>
    <dbReference type="NCBI Taxonomy" id="578113"/>
    <lineage>
        <taxon>Eukaryota</taxon>
        <taxon>Fungi</taxon>
        <taxon>Dikarya</taxon>
        <taxon>Ascomycota</taxon>
        <taxon>Pezizomycotina</taxon>
        <taxon>Sordariomycetes</taxon>
        <taxon>Sordariomycetidae</taxon>
        <taxon>Diaporthales</taxon>
        <taxon>Cytosporaceae</taxon>
        <taxon>Cytospora</taxon>
    </lineage>
</organism>
<feature type="compositionally biased region" description="Low complexity" evidence="1">
    <location>
        <begin position="96"/>
        <end position="108"/>
    </location>
</feature>
<reference evidence="4" key="1">
    <citation type="submission" date="2014-12" db="EMBL/GenBank/DDBJ databases">
        <title>Genome Sequence of Valsa Canker Pathogens Uncovers a Specific Adaption of Colonization on Woody Bark.</title>
        <authorList>
            <person name="Yin Z."/>
            <person name="Liu H."/>
            <person name="Gao X."/>
            <person name="Li Z."/>
            <person name="Song N."/>
            <person name="Ke X."/>
            <person name="Dai Q."/>
            <person name="Wu Y."/>
            <person name="Sun Y."/>
            <person name="Xu J.-R."/>
            <person name="Kang Z.K."/>
            <person name="Wang L."/>
            <person name="Huang L."/>
        </authorList>
    </citation>
    <scope>NUCLEOTIDE SEQUENCE [LARGE SCALE GENOMIC DNA]</scope>
    <source>
        <strain evidence="4">SXYL134</strain>
    </source>
</reference>
<evidence type="ECO:0000256" key="1">
    <source>
        <dbReference type="SAM" id="MobiDB-lite"/>
    </source>
</evidence>
<feature type="transmembrane region" description="Helical" evidence="2">
    <location>
        <begin position="27"/>
        <end position="49"/>
    </location>
</feature>
<dbReference type="Proteomes" id="UP000078576">
    <property type="component" value="Unassembled WGS sequence"/>
</dbReference>
<dbReference type="AlphaFoldDB" id="A0A194UMH0"/>
<keyword evidence="2" id="KW-0472">Membrane</keyword>
<keyword evidence="2" id="KW-0812">Transmembrane</keyword>
<keyword evidence="4" id="KW-1185">Reference proteome</keyword>
<sequence length="238" mass="25774">MAISEFSAEFIAYAKEEDAINHQHTSNWIFCYVLITVILFGFIGCAWWSNSHKAAKMAKPVPKLARKNNNTANNPKGQTENIEMRDLEAARTTTAATATATATATARTRTPRPVTTWAGKGSKGKRMTAMMKTTTTTTTTAAAAAAATATAPPPPRARAESVSSSDTGAGAGDSAFEDVDLERNNVDERARDGPRPSWLRRVSRPASQVHHPVPAWRRRTVFPAMRLSADGGSRVYRV</sequence>
<feature type="compositionally biased region" description="Low complexity" evidence="1">
    <location>
        <begin position="127"/>
        <end position="150"/>
    </location>
</feature>
<keyword evidence="2" id="KW-1133">Transmembrane helix</keyword>
<feature type="compositionally biased region" description="Basic and acidic residues" evidence="1">
    <location>
        <begin position="181"/>
        <end position="194"/>
    </location>
</feature>
<evidence type="ECO:0000313" key="3">
    <source>
        <dbReference type="EMBL" id="KUI52860.1"/>
    </source>
</evidence>